<evidence type="ECO:0000256" key="8">
    <source>
        <dbReference type="ARBA" id="ARBA00023212"/>
    </source>
</evidence>
<keyword evidence="14" id="KW-1185">Reference proteome</keyword>
<dbReference type="GO" id="GO:0001578">
    <property type="term" value="P:microtubule bundle formation"/>
    <property type="evidence" value="ECO:0007669"/>
    <property type="project" value="TreeGrafter"/>
</dbReference>
<dbReference type="GO" id="GO:0005794">
    <property type="term" value="C:Golgi apparatus"/>
    <property type="evidence" value="ECO:0007669"/>
    <property type="project" value="UniProtKB-SubCell"/>
</dbReference>
<evidence type="ECO:0000259" key="11">
    <source>
        <dbReference type="Pfam" id="PF07989"/>
    </source>
</evidence>
<dbReference type="STRING" id="85066.A0A091FWE3"/>
<keyword evidence="7" id="KW-0333">Golgi apparatus</keyword>
<dbReference type="PANTHER" id="PTHR46930">
    <property type="entry name" value="CDK5 REGULATORY SUBUNIT-ASSOCIATED PROTEIN 2"/>
    <property type="match status" value="1"/>
</dbReference>
<feature type="region of interest" description="Disordered" evidence="10">
    <location>
        <begin position="851"/>
        <end position="902"/>
    </location>
</feature>
<evidence type="ECO:0000256" key="10">
    <source>
        <dbReference type="SAM" id="MobiDB-lite"/>
    </source>
</evidence>
<feature type="coiled-coil region" evidence="9">
    <location>
        <begin position="113"/>
        <end position="147"/>
    </location>
</feature>
<gene>
    <name evidence="13" type="ORF">N302_13198</name>
</gene>
<dbReference type="GO" id="GO:0008017">
    <property type="term" value="F:microtubule binding"/>
    <property type="evidence" value="ECO:0007669"/>
    <property type="project" value="TreeGrafter"/>
</dbReference>
<feature type="coiled-coil region" evidence="9">
    <location>
        <begin position="178"/>
        <end position="394"/>
    </location>
</feature>
<dbReference type="Pfam" id="PF07989">
    <property type="entry name" value="Cnn_1N"/>
    <property type="match status" value="1"/>
</dbReference>
<evidence type="ECO:0000256" key="9">
    <source>
        <dbReference type="SAM" id="Coils"/>
    </source>
</evidence>
<dbReference type="InterPro" id="IPR042791">
    <property type="entry name" value="CDK5RAP2"/>
</dbReference>
<dbReference type="Proteomes" id="UP000052976">
    <property type="component" value="Unassembled WGS sequence"/>
</dbReference>
<feature type="coiled-coil region" evidence="9">
    <location>
        <begin position="17"/>
        <end position="87"/>
    </location>
</feature>
<evidence type="ECO:0000256" key="3">
    <source>
        <dbReference type="ARBA" id="ARBA00020479"/>
    </source>
</evidence>
<feature type="coiled-coil region" evidence="9">
    <location>
        <begin position="1460"/>
        <end position="1539"/>
    </location>
</feature>
<feature type="compositionally biased region" description="Basic and acidic residues" evidence="10">
    <location>
        <begin position="855"/>
        <end position="890"/>
    </location>
</feature>
<evidence type="ECO:0000256" key="2">
    <source>
        <dbReference type="ARBA" id="ARBA00004555"/>
    </source>
</evidence>
<evidence type="ECO:0000313" key="14">
    <source>
        <dbReference type="Proteomes" id="UP000052976"/>
    </source>
</evidence>
<dbReference type="GO" id="GO:0097431">
    <property type="term" value="C:mitotic spindle pole"/>
    <property type="evidence" value="ECO:0007669"/>
    <property type="project" value="TreeGrafter"/>
</dbReference>
<feature type="compositionally biased region" description="Low complexity" evidence="10">
    <location>
        <begin position="1314"/>
        <end position="1323"/>
    </location>
</feature>
<keyword evidence="8" id="KW-0206">Cytoskeleton</keyword>
<sequence length="1774" mass="202995">VPHVAEDTVSPTRARTMKDYENQITDLKKENFNLKLRIYFLEERMQQKFDGPTEEIYKINIELKVEIESLKRELQEREKLLIKAYKAVESLAQGGDAEVQRGTEAQKKMQEMEEMLTGRINLLEENLKAAQEEVEKALAMTEKEKALRIAAEQKLASIMSASAKDVDKVTEAEKDRLIEQLNLSLKSKEALIQHLEKEKSQIALRLEKDGEIEALRMELKNERNSFEKKIQSLQEELQERENELAVEKKNGLKRDKTIQGLTVALKAKEKENEELGSEIEELNASLAKAREATHKAHVQKFKGAADYQALLMEKETLLAELRSENLTKDAENRRLQRIIKVTGQELSDLNLQREKMEKELDEAQLQKSRSDKTINDLRNQLEKLHGEMTEKEKAVEHHYNILLSESNQKLQSQELVIRQLTDSVNHKDLLLEKLDGTVKEKDAELQELQNKCKNLLRVNEELELKNEGLVKEKCAAQSQQSIIKIVRELEENKEAEYEKLILALRKEQNVYSTLVKTFRESDSINSLQVELNNIFMLRKQLEEDVLGNRNLQKILQDQIKDMKNHQDETLSFCGDQTSYMSICLGEQDHLNLQIDHLSLEELKGKVTDLLLMVKELQSINQELKARQSGCCPKDSQGKEALKILSHRECLETTEEPVMQPEDGDSDRKMQNSQFCERVNQITPSGYSESFCKDRHYRSPIKPQFEHDTTGKHLGRTGMSEHETEENLLTSLLRENRTSVLESTQEQMKIVNELLDHLNTTEEECSSEDIEKKDEKDLRQMIIQLRTELKHFKQVTKFLKHRVELKSTFDGEEKLYPDAVPQIKKEIQLLKVELKDAATQTMTLESNVMRVKHEGKKGASEEKPKYSKLNAEAEHQQENVYKKSEEHERLSFTRTNEADSASLPKKSRLPVLLRSHRPFGNVPLSSWVQKSAAEPQHCSRAPDEGLRACEVQTKPFQAQPDGELLNESGAENLPEEPAQGNISGRVIHICSHCGWVNLNSVVDKILGSAKYDKFNGNIQSSLKEVDEEFYSMGHKDIVSAPAHSGSKCLLARRGSGARTDALDGCEATEDIEELKHRVKIMQSELEKYKKFLLQLQSSDQLLFSGVFNGVVSETALPVGGFVTQVQDTAMEGIQTSSGVCQLDYEIHTKNRDSESLEAPDTWAAQNLEELLLASEAELDKEQVLNMHLDEVYPLQNSLRATSPSKYDSLVHSQVRELSFQCQQIKEIRYGCVTYHEHLTSLVKAFEELLQASDVDYYVAEGFREQLNQSVLLFEKLEMKFLYGESIGTEVTILYELAQRDNEKNATMYQRLQGESPVPSVVHSSSDFDLSEKSPLGSPEHRHDLEGQHSTLPLLPSKFPPELLMEHLQEIRILRQRLEYSIKTNERLRKQLERQVTDKELDQGSANIFIHGSEQHNSLTSEIHFLRKQNQVLNAMLAKGSRDKQKENEKLRESLSKKNAIIEHLHEDHECIKKENEKLQKQICQKEDEIRYLTCQIYSSRNELNRLQTEINVKQHQISENEKLLQSLRTEIKVYEKLEEARRKGTENLCNCPGARRNICELQKQQNGCCITVGKPGTQPAPKDDVDSASLCSSTSGSSRTCTPRLVPGHRMWADRNGRHVLGLIEDYDALRKQISEGQQVLADMEIALREVTGTKLQEPGVKVPEQASLHGFSTNTHTVQQILEEAAHSLKLLWRVSLPLKAAHGTAQGTQDEGMKAEIFRLRKKLSEQEKKLHSTVKRLHSTNQLKENMEKVIIDQLVLTHDVLKKARGNLEVS</sequence>
<feature type="coiled-coil region" evidence="9">
    <location>
        <begin position="431"/>
        <end position="568"/>
    </location>
</feature>
<dbReference type="InterPro" id="IPR012943">
    <property type="entry name" value="Cnn_1N"/>
</dbReference>
<dbReference type="GO" id="GO:0000242">
    <property type="term" value="C:pericentriolar material"/>
    <property type="evidence" value="ECO:0007669"/>
    <property type="project" value="TreeGrafter"/>
</dbReference>
<keyword evidence="6" id="KW-0112">Calmodulin-binding</keyword>
<evidence type="ECO:0000256" key="6">
    <source>
        <dbReference type="ARBA" id="ARBA00022860"/>
    </source>
</evidence>
<dbReference type="GO" id="GO:0007059">
    <property type="term" value="P:chromosome segregation"/>
    <property type="evidence" value="ECO:0007669"/>
    <property type="project" value="TreeGrafter"/>
</dbReference>
<proteinExistence type="predicted"/>
<feature type="coiled-coil region" evidence="9">
    <location>
        <begin position="599"/>
        <end position="626"/>
    </location>
</feature>
<reference evidence="13 14" key="1">
    <citation type="submission" date="2014-04" db="EMBL/GenBank/DDBJ databases">
        <title>Genome evolution of avian class.</title>
        <authorList>
            <person name="Zhang G."/>
            <person name="Li C."/>
        </authorList>
    </citation>
    <scope>NUCLEOTIDE SEQUENCE [LARGE SCALE GENOMIC DNA]</scope>
    <source>
        <strain evidence="13">BGI_N302</strain>
    </source>
</reference>
<feature type="domain" description="Centrosomin N-terminal motif 1" evidence="11">
    <location>
        <begin position="16"/>
        <end position="89"/>
    </location>
</feature>
<keyword evidence="4" id="KW-0963">Cytoplasm</keyword>
<dbReference type="GO" id="GO:0005516">
    <property type="term" value="F:calmodulin binding"/>
    <property type="evidence" value="ECO:0007669"/>
    <property type="project" value="UniProtKB-KW"/>
</dbReference>
<accession>A0A091FWE3</accession>
<dbReference type="EMBL" id="KK719747">
    <property type="protein sequence ID" value="KFO65660.1"/>
    <property type="molecule type" value="Genomic_DNA"/>
</dbReference>
<feature type="coiled-coil region" evidence="9">
    <location>
        <begin position="1373"/>
        <end position="1400"/>
    </location>
</feature>
<dbReference type="GO" id="GO:0035371">
    <property type="term" value="C:microtubule plus-end"/>
    <property type="evidence" value="ECO:0007669"/>
    <property type="project" value="TreeGrafter"/>
</dbReference>
<feature type="region of interest" description="Disordered" evidence="10">
    <location>
        <begin position="701"/>
        <end position="725"/>
    </location>
</feature>
<evidence type="ECO:0000313" key="13">
    <source>
        <dbReference type="EMBL" id="KFO65660.1"/>
    </source>
</evidence>
<dbReference type="Pfam" id="PF23246">
    <property type="entry name" value="CC_CDK5RAP2"/>
    <property type="match status" value="1"/>
</dbReference>
<feature type="non-terminal residue" evidence="13">
    <location>
        <position position="1"/>
    </location>
</feature>
<evidence type="ECO:0000256" key="4">
    <source>
        <dbReference type="ARBA" id="ARBA00022490"/>
    </source>
</evidence>
<name>A0A091FWE3_CORBR</name>
<evidence type="ECO:0000256" key="7">
    <source>
        <dbReference type="ARBA" id="ARBA00023034"/>
    </source>
</evidence>
<feature type="domain" description="CDK5 regulatory subunit-associated protein 2/Myomegalin coiled coil" evidence="12">
    <location>
        <begin position="441"/>
        <end position="560"/>
    </location>
</feature>
<organism evidence="13 14">
    <name type="scientific">Corvus brachyrhynchos</name>
    <name type="common">American crow</name>
    <dbReference type="NCBI Taxonomy" id="85066"/>
    <lineage>
        <taxon>Eukaryota</taxon>
        <taxon>Metazoa</taxon>
        <taxon>Chordata</taxon>
        <taxon>Craniata</taxon>
        <taxon>Vertebrata</taxon>
        <taxon>Euteleostomi</taxon>
        <taxon>Archelosauria</taxon>
        <taxon>Archosauria</taxon>
        <taxon>Dinosauria</taxon>
        <taxon>Saurischia</taxon>
        <taxon>Theropoda</taxon>
        <taxon>Coelurosauria</taxon>
        <taxon>Aves</taxon>
        <taxon>Neognathae</taxon>
        <taxon>Neoaves</taxon>
        <taxon>Telluraves</taxon>
        <taxon>Australaves</taxon>
        <taxon>Passeriformes</taxon>
        <taxon>Corvoidea</taxon>
        <taxon>Corvidae</taxon>
        <taxon>Corvus</taxon>
    </lineage>
</organism>
<evidence type="ECO:0000259" key="12">
    <source>
        <dbReference type="Pfam" id="PF23246"/>
    </source>
</evidence>
<dbReference type="InterPro" id="IPR056273">
    <property type="entry name" value="CDK5RAP2_MYOME_CC"/>
</dbReference>
<dbReference type="GO" id="GO:0046600">
    <property type="term" value="P:negative regulation of centriole replication"/>
    <property type="evidence" value="ECO:0007669"/>
    <property type="project" value="TreeGrafter"/>
</dbReference>
<feature type="region of interest" description="Disordered" evidence="10">
    <location>
        <begin position="1312"/>
        <end position="1350"/>
    </location>
</feature>
<keyword evidence="9" id="KW-0175">Coiled coil</keyword>
<dbReference type="GO" id="GO:0000132">
    <property type="term" value="P:establishment of mitotic spindle orientation"/>
    <property type="evidence" value="ECO:0007669"/>
    <property type="project" value="TreeGrafter"/>
</dbReference>
<dbReference type="GO" id="GO:0007099">
    <property type="term" value="P:centriole replication"/>
    <property type="evidence" value="ECO:0007669"/>
    <property type="project" value="TreeGrafter"/>
</dbReference>
<keyword evidence="5" id="KW-0597">Phosphoprotein</keyword>
<dbReference type="GO" id="GO:0043015">
    <property type="term" value="F:gamma-tubulin binding"/>
    <property type="evidence" value="ECO:0007669"/>
    <property type="project" value="TreeGrafter"/>
</dbReference>
<evidence type="ECO:0000256" key="1">
    <source>
        <dbReference type="ARBA" id="ARBA00004245"/>
    </source>
</evidence>
<dbReference type="GO" id="GO:0090266">
    <property type="term" value="P:regulation of mitotic cell cycle spindle assembly checkpoint"/>
    <property type="evidence" value="ECO:0007669"/>
    <property type="project" value="TreeGrafter"/>
</dbReference>
<feature type="non-terminal residue" evidence="13">
    <location>
        <position position="1774"/>
    </location>
</feature>
<protein>
    <recommendedName>
        <fullName evidence="3">CDK5 regulatory subunit-associated protein 2</fullName>
    </recommendedName>
</protein>
<evidence type="ECO:0000256" key="5">
    <source>
        <dbReference type="ARBA" id="ARBA00022553"/>
    </source>
</evidence>
<dbReference type="PANTHER" id="PTHR46930:SF1">
    <property type="entry name" value="CDK5 REGULATORY SUBUNIT-ASSOCIATED PROTEIN 2"/>
    <property type="match status" value="1"/>
</dbReference>
<comment type="subcellular location">
    <subcellularLocation>
        <location evidence="1">Cytoplasm</location>
        <location evidence="1">Cytoskeleton</location>
    </subcellularLocation>
    <subcellularLocation>
        <location evidence="2">Golgi apparatus</location>
    </subcellularLocation>
</comment>